<organism evidence="2 3">
    <name type="scientific">Amycolatopsis pigmentata</name>
    <dbReference type="NCBI Taxonomy" id="450801"/>
    <lineage>
        <taxon>Bacteria</taxon>
        <taxon>Bacillati</taxon>
        <taxon>Actinomycetota</taxon>
        <taxon>Actinomycetes</taxon>
        <taxon>Pseudonocardiales</taxon>
        <taxon>Pseudonocardiaceae</taxon>
        <taxon>Amycolatopsis</taxon>
    </lineage>
</organism>
<reference evidence="3" key="1">
    <citation type="journal article" date="2019" name="Int. J. Syst. Evol. Microbiol.">
        <title>The Global Catalogue of Microorganisms (GCM) 10K type strain sequencing project: providing services to taxonomists for standard genome sequencing and annotation.</title>
        <authorList>
            <consortium name="The Broad Institute Genomics Platform"/>
            <consortium name="The Broad Institute Genome Sequencing Center for Infectious Disease"/>
            <person name="Wu L."/>
            <person name="Ma J."/>
        </authorList>
    </citation>
    <scope>NUCLEOTIDE SEQUENCE [LARGE SCALE GENOMIC DNA]</scope>
    <source>
        <strain evidence="3">CGMCC 4.7645</strain>
    </source>
</reference>
<dbReference type="SUPFAM" id="SSF159127">
    <property type="entry name" value="HupF/HypC-like"/>
    <property type="match status" value="1"/>
</dbReference>
<dbReference type="NCBIfam" id="TIGR00074">
    <property type="entry name" value="hypC_hupF"/>
    <property type="match status" value="1"/>
</dbReference>
<evidence type="ECO:0000256" key="1">
    <source>
        <dbReference type="ARBA" id="ARBA00006018"/>
    </source>
</evidence>
<comment type="caution">
    <text evidence="2">The sequence shown here is derived from an EMBL/GenBank/DDBJ whole genome shotgun (WGS) entry which is preliminary data.</text>
</comment>
<dbReference type="InterPro" id="IPR001109">
    <property type="entry name" value="Hydrogenase_HupF/HypC"/>
</dbReference>
<gene>
    <name evidence="2" type="ORF">ACFSXZ_06865</name>
</gene>
<evidence type="ECO:0000313" key="2">
    <source>
        <dbReference type="EMBL" id="MFD2416044.1"/>
    </source>
</evidence>
<comment type="similarity">
    <text evidence="1">Belongs to the HupF/HypC family.</text>
</comment>
<accession>A0ABW5FN72</accession>
<dbReference type="PANTHER" id="PTHR35177:SF2">
    <property type="entry name" value="HYDROGENASE MATURATION FACTOR HYBG"/>
    <property type="match status" value="1"/>
</dbReference>
<evidence type="ECO:0000313" key="3">
    <source>
        <dbReference type="Proteomes" id="UP001597417"/>
    </source>
</evidence>
<dbReference type="Pfam" id="PF01455">
    <property type="entry name" value="HupF_HypC"/>
    <property type="match status" value="1"/>
</dbReference>
<keyword evidence="3" id="KW-1185">Reference proteome</keyword>
<sequence length="90" mass="9589">MCLAIPGEVVELDPARPEVAKVEVSGVRRMINVSLLGQSPPVTGDWVLIHVGFAMSKIDEAEAKAVLALLDGIGQSYQDELAAIRESGME</sequence>
<proteinExistence type="inferred from homology"/>
<dbReference type="PRINTS" id="PR00445">
    <property type="entry name" value="HUPFHYPC"/>
</dbReference>
<dbReference type="Proteomes" id="UP001597417">
    <property type="component" value="Unassembled WGS sequence"/>
</dbReference>
<dbReference type="RefSeq" id="WP_378262401.1">
    <property type="nucleotide sequence ID" value="NZ_JBHUKR010000004.1"/>
</dbReference>
<dbReference type="Gene3D" id="2.30.30.140">
    <property type="match status" value="1"/>
</dbReference>
<dbReference type="EMBL" id="JBHUKR010000004">
    <property type="protein sequence ID" value="MFD2416044.1"/>
    <property type="molecule type" value="Genomic_DNA"/>
</dbReference>
<name>A0ABW5FN72_9PSEU</name>
<protein>
    <submittedName>
        <fullName evidence="2">HypC/HybG/HupF family hydrogenase formation chaperone</fullName>
    </submittedName>
</protein>
<dbReference type="PANTHER" id="PTHR35177">
    <property type="entry name" value="HYDROGENASE MATURATION FACTOR HYBG"/>
    <property type="match status" value="1"/>
</dbReference>